<keyword evidence="5" id="KW-1185">Reference proteome</keyword>
<organism evidence="4 5">
    <name type="scientific">Streptomyces amakusaensis</name>
    <dbReference type="NCBI Taxonomy" id="67271"/>
    <lineage>
        <taxon>Bacteria</taxon>
        <taxon>Bacillati</taxon>
        <taxon>Actinomycetota</taxon>
        <taxon>Actinomycetes</taxon>
        <taxon>Kitasatosporales</taxon>
        <taxon>Streptomycetaceae</taxon>
        <taxon>Streptomyces</taxon>
    </lineage>
</organism>
<accession>A0ABW0AEV9</accession>
<feature type="compositionally biased region" description="Basic and acidic residues" evidence="1">
    <location>
        <begin position="155"/>
        <end position="204"/>
    </location>
</feature>
<feature type="compositionally biased region" description="Basic and acidic residues" evidence="1">
    <location>
        <begin position="211"/>
        <end position="226"/>
    </location>
</feature>
<feature type="region of interest" description="Disordered" evidence="1">
    <location>
        <begin position="83"/>
        <end position="124"/>
    </location>
</feature>
<feature type="domain" description="PepSY" evidence="3">
    <location>
        <begin position="37"/>
        <end position="90"/>
    </location>
</feature>
<dbReference type="InterPro" id="IPR025711">
    <property type="entry name" value="PepSY"/>
</dbReference>
<reference evidence="5" key="1">
    <citation type="journal article" date="2019" name="Int. J. Syst. Evol. Microbiol.">
        <title>The Global Catalogue of Microorganisms (GCM) 10K type strain sequencing project: providing services to taxonomists for standard genome sequencing and annotation.</title>
        <authorList>
            <consortium name="The Broad Institute Genomics Platform"/>
            <consortium name="The Broad Institute Genome Sequencing Center for Infectious Disease"/>
            <person name="Wu L."/>
            <person name="Ma J."/>
        </authorList>
    </citation>
    <scope>NUCLEOTIDE SEQUENCE [LARGE SCALE GENOMIC DNA]</scope>
    <source>
        <strain evidence="5">PCU 266</strain>
    </source>
</reference>
<dbReference type="Gene3D" id="3.10.450.40">
    <property type="match status" value="2"/>
</dbReference>
<sequence length="248" mass="26364">MKRKILVAVAALALVGGGAFTAVAASGDDDKAVPASKISVTDAVNSALKKQPGVVESAGRDDDGDGAWEVEIVDAKGLGHEIRVDAKSAEASVEKDDDDDRDDDRDDRDDDRREGDAAVGDATVSAQQAVSAALSFRPGAVTEVEFDDGHWAIEVRAEDGKEHDVRVDAKTAKASVEKDDDHGDKGAGRDGDRDGRDDLAGDRADDADDRNDDRDDRDDRDGTDTDDRADDADDRNDDGDRDEDRADG</sequence>
<evidence type="ECO:0000259" key="3">
    <source>
        <dbReference type="Pfam" id="PF03413"/>
    </source>
</evidence>
<dbReference type="RefSeq" id="WP_344472479.1">
    <property type="nucleotide sequence ID" value="NZ_BAAASB010000002.1"/>
</dbReference>
<feature type="compositionally biased region" description="Basic and acidic residues" evidence="1">
    <location>
        <begin position="83"/>
        <end position="94"/>
    </location>
</feature>
<gene>
    <name evidence="4" type="ORF">ACFPRH_00885</name>
</gene>
<feature type="signal peptide" evidence="2">
    <location>
        <begin position="1"/>
        <end position="24"/>
    </location>
</feature>
<feature type="chain" id="PRO_5047107213" evidence="2">
    <location>
        <begin position="25"/>
        <end position="248"/>
    </location>
</feature>
<evidence type="ECO:0000313" key="5">
    <source>
        <dbReference type="Proteomes" id="UP001596160"/>
    </source>
</evidence>
<comment type="caution">
    <text evidence="4">The sequence shown here is derived from an EMBL/GenBank/DDBJ whole genome shotgun (WGS) entry which is preliminary data.</text>
</comment>
<dbReference type="Proteomes" id="UP001596160">
    <property type="component" value="Unassembled WGS sequence"/>
</dbReference>
<protein>
    <submittedName>
        <fullName evidence="4">PepSY domain-containing protein</fullName>
    </submittedName>
</protein>
<proteinExistence type="predicted"/>
<feature type="compositionally biased region" description="Acidic residues" evidence="1">
    <location>
        <begin position="227"/>
        <end position="241"/>
    </location>
</feature>
<name>A0ABW0AEV9_9ACTN</name>
<evidence type="ECO:0000256" key="1">
    <source>
        <dbReference type="SAM" id="MobiDB-lite"/>
    </source>
</evidence>
<feature type="domain" description="PepSY" evidence="3">
    <location>
        <begin position="124"/>
        <end position="173"/>
    </location>
</feature>
<evidence type="ECO:0000256" key="2">
    <source>
        <dbReference type="SAM" id="SignalP"/>
    </source>
</evidence>
<feature type="compositionally biased region" description="Acidic residues" evidence="1">
    <location>
        <begin position="95"/>
        <end position="109"/>
    </location>
</feature>
<feature type="region of interest" description="Disordered" evidence="1">
    <location>
        <begin position="155"/>
        <end position="248"/>
    </location>
</feature>
<evidence type="ECO:0000313" key="4">
    <source>
        <dbReference type="EMBL" id="MFC5150284.1"/>
    </source>
</evidence>
<dbReference type="EMBL" id="JBHSKP010000001">
    <property type="protein sequence ID" value="MFC5150284.1"/>
    <property type="molecule type" value="Genomic_DNA"/>
</dbReference>
<keyword evidence="2" id="KW-0732">Signal</keyword>
<dbReference type="Pfam" id="PF03413">
    <property type="entry name" value="PepSY"/>
    <property type="match status" value="2"/>
</dbReference>